<comment type="caution">
    <text evidence="5">The sequence shown here is derived from an EMBL/GenBank/DDBJ whole genome shotgun (WGS) entry which is preliminary data.</text>
</comment>
<dbReference type="PANTHER" id="PTHR42756:SF1">
    <property type="entry name" value="TRANSCRIPTIONAL REPRESSOR OF EMRAB OPERON"/>
    <property type="match status" value="1"/>
</dbReference>
<dbReference type="SUPFAM" id="SSF46785">
    <property type="entry name" value="Winged helix' DNA-binding domain"/>
    <property type="match status" value="1"/>
</dbReference>
<feature type="domain" description="HTH marR-type" evidence="4">
    <location>
        <begin position="11"/>
        <end position="146"/>
    </location>
</feature>
<keyword evidence="3" id="KW-0804">Transcription</keyword>
<dbReference type="PROSITE" id="PS50995">
    <property type="entry name" value="HTH_MARR_2"/>
    <property type="match status" value="1"/>
</dbReference>
<reference evidence="6" key="1">
    <citation type="journal article" date="2019" name="Int. J. Syst. Evol. Microbiol.">
        <title>The Global Catalogue of Microorganisms (GCM) 10K type strain sequencing project: providing services to taxonomists for standard genome sequencing and annotation.</title>
        <authorList>
            <consortium name="The Broad Institute Genomics Platform"/>
            <consortium name="The Broad Institute Genome Sequencing Center for Infectious Disease"/>
            <person name="Wu L."/>
            <person name="Ma J."/>
        </authorList>
    </citation>
    <scope>NUCLEOTIDE SEQUENCE [LARGE SCALE GENOMIC DNA]</scope>
    <source>
        <strain evidence="6">TISTR 1535</strain>
    </source>
</reference>
<sequence>MDKDIYETNRPMALMQSFWQLQKSIMTQVKQTAIDNELSIPQFAILVMMQHNKQISQKKLQARTHYPKSTLSHAIEGLVQAELLNRTHVEGNRREMNLALSDRGKALLDDMKSQEDGVHSRFKNAVDSFTEEQFADLIHMHQHIVTFFEGGETE</sequence>
<proteinExistence type="predicted"/>
<dbReference type="EMBL" id="JBHUNA010000021">
    <property type="protein sequence ID" value="MFD2761292.1"/>
    <property type="molecule type" value="Genomic_DNA"/>
</dbReference>
<keyword evidence="1" id="KW-0805">Transcription regulation</keyword>
<dbReference type="Proteomes" id="UP001597502">
    <property type="component" value="Unassembled WGS sequence"/>
</dbReference>
<keyword evidence="2" id="KW-0238">DNA-binding</keyword>
<dbReference type="SMART" id="SM00347">
    <property type="entry name" value="HTH_MARR"/>
    <property type="match status" value="1"/>
</dbReference>
<evidence type="ECO:0000256" key="1">
    <source>
        <dbReference type="ARBA" id="ARBA00023015"/>
    </source>
</evidence>
<dbReference type="RefSeq" id="WP_382393649.1">
    <property type="nucleotide sequence ID" value="NZ_JBHUNA010000021.1"/>
</dbReference>
<evidence type="ECO:0000259" key="4">
    <source>
        <dbReference type="PROSITE" id="PS50995"/>
    </source>
</evidence>
<keyword evidence="6" id="KW-1185">Reference proteome</keyword>
<evidence type="ECO:0000313" key="6">
    <source>
        <dbReference type="Proteomes" id="UP001597502"/>
    </source>
</evidence>
<dbReference type="PANTHER" id="PTHR42756">
    <property type="entry name" value="TRANSCRIPTIONAL REGULATOR, MARR"/>
    <property type="match status" value="1"/>
</dbReference>
<dbReference type="InterPro" id="IPR023187">
    <property type="entry name" value="Tscrpt_reg_MarR-type_CS"/>
</dbReference>
<dbReference type="InterPro" id="IPR000835">
    <property type="entry name" value="HTH_MarR-typ"/>
</dbReference>
<evidence type="ECO:0000313" key="5">
    <source>
        <dbReference type="EMBL" id="MFD2761292.1"/>
    </source>
</evidence>
<organism evidence="5 6">
    <name type="scientific">Lentibacillus juripiscarius</name>
    <dbReference type="NCBI Taxonomy" id="257446"/>
    <lineage>
        <taxon>Bacteria</taxon>
        <taxon>Bacillati</taxon>
        <taxon>Bacillota</taxon>
        <taxon>Bacilli</taxon>
        <taxon>Bacillales</taxon>
        <taxon>Bacillaceae</taxon>
        <taxon>Lentibacillus</taxon>
    </lineage>
</organism>
<dbReference type="Pfam" id="PF01047">
    <property type="entry name" value="MarR"/>
    <property type="match status" value="1"/>
</dbReference>
<dbReference type="InterPro" id="IPR036388">
    <property type="entry name" value="WH-like_DNA-bd_sf"/>
</dbReference>
<dbReference type="Gene3D" id="1.10.10.10">
    <property type="entry name" value="Winged helix-like DNA-binding domain superfamily/Winged helix DNA-binding domain"/>
    <property type="match status" value="1"/>
</dbReference>
<dbReference type="PROSITE" id="PS01117">
    <property type="entry name" value="HTH_MARR_1"/>
    <property type="match status" value="1"/>
</dbReference>
<gene>
    <name evidence="5" type="ORF">ACFSUO_09945</name>
</gene>
<accession>A0ABW5V5M0</accession>
<evidence type="ECO:0000256" key="3">
    <source>
        <dbReference type="ARBA" id="ARBA00023163"/>
    </source>
</evidence>
<evidence type="ECO:0000256" key="2">
    <source>
        <dbReference type="ARBA" id="ARBA00023125"/>
    </source>
</evidence>
<dbReference type="InterPro" id="IPR036390">
    <property type="entry name" value="WH_DNA-bd_sf"/>
</dbReference>
<protein>
    <submittedName>
        <fullName evidence="5">MarR family winged helix-turn-helix transcriptional regulator</fullName>
    </submittedName>
</protein>
<name>A0ABW5V5M0_9BACI</name>